<dbReference type="OrthoDB" id="6780401at2759"/>
<sequence>MYTLVPEKALDNLVCFECFKYVSVKPVKLYINKAMRCGRCVKETDGGVESKVNLLYGNMLFKCHNRYEGCTKLLLPSQVQDHEKICRSEAYFCPLCPNSKMPPFFMLEHFKHQHRRSFLEKPSASVDIGRETNNYYLYRH</sequence>
<dbReference type="EMBL" id="OV121142">
    <property type="protein sequence ID" value="CAH0549658.1"/>
    <property type="molecule type" value="Genomic_DNA"/>
</dbReference>
<dbReference type="InterPro" id="IPR013083">
    <property type="entry name" value="Znf_RING/FYVE/PHD"/>
</dbReference>
<evidence type="ECO:0000313" key="2">
    <source>
        <dbReference type="Proteomes" id="UP001154078"/>
    </source>
</evidence>
<dbReference type="AlphaFoldDB" id="A0A9P0AVY3"/>
<dbReference type="Gene3D" id="3.30.40.10">
    <property type="entry name" value="Zinc/RING finger domain, C3HC4 (zinc finger)"/>
    <property type="match status" value="1"/>
</dbReference>
<protein>
    <submittedName>
        <fullName evidence="1">Uncharacterized protein</fullName>
    </submittedName>
</protein>
<keyword evidence="2" id="KW-1185">Reference proteome</keyword>
<organism evidence="1 2">
    <name type="scientific">Brassicogethes aeneus</name>
    <name type="common">Rape pollen beetle</name>
    <name type="synonym">Meligethes aeneus</name>
    <dbReference type="NCBI Taxonomy" id="1431903"/>
    <lineage>
        <taxon>Eukaryota</taxon>
        <taxon>Metazoa</taxon>
        <taxon>Ecdysozoa</taxon>
        <taxon>Arthropoda</taxon>
        <taxon>Hexapoda</taxon>
        <taxon>Insecta</taxon>
        <taxon>Pterygota</taxon>
        <taxon>Neoptera</taxon>
        <taxon>Endopterygota</taxon>
        <taxon>Coleoptera</taxon>
        <taxon>Polyphaga</taxon>
        <taxon>Cucujiformia</taxon>
        <taxon>Nitidulidae</taxon>
        <taxon>Meligethinae</taxon>
        <taxon>Brassicogethes</taxon>
    </lineage>
</organism>
<name>A0A9P0AVY3_BRAAE</name>
<reference evidence="1" key="1">
    <citation type="submission" date="2021-12" db="EMBL/GenBank/DDBJ databases">
        <authorList>
            <person name="King R."/>
        </authorList>
    </citation>
    <scope>NUCLEOTIDE SEQUENCE</scope>
</reference>
<accession>A0A9P0AVY3</accession>
<proteinExistence type="predicted"/>
<dbReference type="SUPFAM" id="SSF49599">
    <property type="entry name" value="TRAF domain-like"/>
    <property type="match status" value="1"/>
</dbReference>
<gene>
    <name evidence="1" type="ORF">MELIAE_LOCUS2741</name>
</gene>
<dbReference type="Proteomes" id="UP001154078">
    <property type="component" value="Chromosome 11"/>
</dbReference>
<evidence type="ECO:0000313" key="1">
    <source>
        <dbReference type="EMBL" id="CAH0549658.1"/>
    </source>
</evidence>